<feature type="domain" description="Amino acid transporter transmembrane" evidence="6">
    <location>
        <begin position="29"/>
        <end position="385"/>
    </location>
</feature>
<keyword evidence="7" id="KW-1185">Reference proteome</keyword>
<comment type="subcellular location">
    <subcellularLocation>
        <location evidence="1">Membrane</location>
        <topology evidence="1">Multi-pass membrane protein</topology>
    </subcellularLocation>
</comment>
<feature type="transmembrane region" description="Helical" evidence="5">
    <location>
        <begin position="358"/>
        <end position="387"/>
    </location>
</feature>
<feature type="transmembrane region" description="Helical" evidence="5">
    <location>
        <begin position="166"/>
        <end position="189"/>
    </location>
</feature>
<evidence type="ECO:0000256" key="2">
    <source>
        <dbReference type="ARBA" id="ARBA00022692"/>
    </source>
</evidence>
<feature type="transmembrane region" description="Helical" evidence="5">
    <location>
        <begin position="53"/>
        <end position="73"/>
    </location>
</feature>
<evidence type="ECO:0000313" key="8">
    <source>
        <dbReference type="WBParaSite" id="jg21975"/>
    </source>
</evidence>
<dbReference type="PANTHER" id="PTHR22950:SF349">
    <property type="entry name" value="AMINO ACID TRANSPORTER TRANSMEMBRANE DOMAIN-CONTAINING PROTEIN"/>
    <property type="match status" value="1"/>
</dbReference>
<evidence type="ECO:0000256" key="1">
    <source>
        <dbReference type="ARBA" id="ARBA00004141"/>
    </source>
</evidence>
<evidence type="ECO:0000256" key="3">
    <source>
        <dbReference type="ARBA" id="ARBA00022989"/>
    </source>
</evidence>
<evidence type="ECO:0000259" key="6">
    <source>
        <dbReference type="Pfam" id="PF01490"/>
    </source>
</evidence>
<dbReference type="PANTHER" id="PTHR22950">
    <property type="entry name" value="AMINO ACID TRANSPORTER"/>
    <property type="match status" value="1"/>
</dbReference>
<evidence type="ECO:0000256" key="5">
    <source>
        <dbReference type="SAM" id="Phobius"/>
    </source>
</evidence>
<feature type="transmembrane region" description="Helical" evidence="5">
    <location>
        <begin position="407"/>
        <end position="429"/>
    </location>
</feature>
<organism evidence="7 8">
    <name type="scientific">Ditylenchus dipsaci</name>
    <dbReference type="NCBI Taxonomy" id="166011"/>
    <lineage>
        <taxon>Eukaryota</taxon>
        <taxon>Metazoa</taxon>
        <taxon>Ecdysozoa</taxon>
        <taxon>Nematoda</taxon>
        <taxon>Chromadorea</taxon>
        <taxon>Rhabditida</taxon>
        <taxon>Tylenchina</taxon>
        <taxon>Tylenchomorpha</taxon>
        <taxon>Sphaerularioidea</taxon>
        <taxon>Anguinidae</taxon>
        <taxon>Anguininae</taxon>
        <taxon>Ditylenchus</taxon>
    </lineage>
</organism>
<dbReference type="WBParaSite" id="jg21975">
    <property type="protein sequence ID" value="jg21975"/>
    <property type="gene ID" value="jg21975"/>
</dbReference>
<reference evidence="8" key="1">
    <citation type="submission" date="2022-11" db="UniProtKB">
        <authorList>
            <consortium name="WormBaseParasite"/>
        </authorList>
    </citation>
    <scope>IDENTIFICATION</scope>
</reference>
<keyword evidence="4 5" id="KW-0472">Membrane</keyword>
<dbReference type="Proteomes" id="UP000887574">
    <property type="component" value="Unplaced"/>
</dbReference>
<evidence type="ECO:0000256" key="4">
    <source>
        <dbReference type="ARBA" id="ARBA00023136"/>
    </source>
</evidence>
<proteinExistence type="predicted"/>
<feature type="transmembrane region" description="Helical" evidence="5">
    <location>
        <begin position="288"/>
        <end position="309"/>
    </location>
</feature>
<dbReference type="InterPro" id="IPR013057">
    <property type="entry name" value="AA_transpt_TM"/>
</dbReference>
<sequence>MSINTRYGNQKLNIGLKPTRDTGVGALPILLNFVKGMVGPGCLYVPLAFKQAGLYTALVLILVFGFLNNWCMLKIVHCSQHFSKTNGDIPLDYGDVAHQACANSFLVLRKYKKWQSKNLLVSFCFMAQHLREVTQEITGVDAPEKTWMLMLLLPVMLINLARTLRIIAVFSAIGYVLMLGSLVFIYQYLIRTPHPNINNLPAITDFDGVMTACGLILYSFEGQAMVLPLENRLKRPQRMVGPFGVLSIGMTIVTLVYSITGIIGYATYGNHIKGSISLSLPPTIMFTIVKLALTLVVFFGFVLQQYVIVDVLWPEIRKRLLHKSVSECKCCYLEMVFRVVLVFLAMSIAFIVPNLEQIISLVGVTSGTFLAFIFPAFIDTMTFLPLLLKEGQKAKAGQINWRAYSKLIENAGLVLIGLFGLTAGLQANITSMLQTASN</sequence>
<name>A0A915DNL9_9BILA</name>
<feature type="transmembrane region" description="Helical" evidence="5">
    <location>
        <begin position="330"/>
        <end position="352"/>
    </location>
</feature>
<dbReference type="AlphaFoldDB" id="A0A915DNL9"/>
<keyword evidence="2 5" id="KW-0812">Transmembrane</keyword>
<accession>A0A915DNL9</accession>
<evidence type="ECO:0000313" key="7">
    <source>
        <dbReference type="Proteomes" id="UP000887574"/>
    </source>
</evidence>
<dbReference type="Pfam" id="PF01490">
    <property type="entry name" value="Aa_trans"/>
    <property type="match status" value="1"/>
</dbReference>
<keyword evidence="3 5" id="KW-1133">Transmembrane helix</keyword>
<dbReference type="GO" id="GO:0005774">
    <property type="term" value="C:vacuolar membrane"/>
    <property type="evidence" value="ECO:0007669"/>
    <property type="project" value="TreeGrafter"/>
</dbReference>
<feature type="transmembrane region" description="Helical" evidence="5">
    <location>
        <begin position="241"/>
        <end position="268"/>
    </location>
</feature>
<feature type="transmembrane region" description="Helical" evidence="5">
    <location>
        <begin position="209"/>
        <end position="229"/>
    </location>
</feature>
<dbReference type="GO" id="GO:0015179">
    <property type="term" value="F:L-amino acid transmembrane transporter activity"/>
    <property type="evidence" value="ECO:0007669"/>
    <property type="project" value="TreeGrafter"/>
</dbReference>
<protein>
    <submittedName>
        <fullName evidence="8">Amino acid transporter transmembrane domain-containing protein</fullName>
    </submittedName>
</protein>